<reference evidence="2" key="1">
    <citation type="submission" date="2018-04" db="EMBL/GenBank/DDBJ databases">
        <title>Transcriptome of Schizaphis graminum biotype I.</title>
        <authorList>
            <person name="Scully E.D."/>
            <person name="Geib S.M."/>
            <person name="Palmer N.A."/>
            <person name="Koch K."/>
            <person name="Bradshaw J."/>
            <person name="Heng-Moss T."/>
            <person name="Sarath G."/>
        </authorList>
    </citation>
    <scope>NUCLEOTIDE SEQUENCE</scope>
</reference>
<accession>A0A2S2PCP9</accession>
<feature type="transmembrane region" description="Helical" evidence="1">
    <location>
        <begin position="269"/>
        <end position="287"/>
    </location>
</feature>
<dbReference type="EMBL" id="GGMR01014556">
    <property type="protein sequence ID" value="MBY27175.1"/>
    <property type="molecule type" value="Transcribed_RNA"/>
</dbReference>
<keyword evidence="1" id="KW-0812">Transmembrane</keyword>
<gene>
    <name evidence="2" type="ORF">g.164915</name>
</gene>
<organism evidence="2">
    <name type="scientific">Schizaphis graminum</name>
    <name type="common">Green bug aphid</name>
    <dbReference type="NCBI Taxonomy" id="13262"/>
    <lineage>
        <taxon>Eukaryota</taxon>
        <taxon>Metazoa</taxon>
        <taxon>Ecdysozoa</taxon>
        <taxon>Arthropoda</taxon>
        <taxon>Hexapoda</taxon>
        <taxon>Insecta</taxon>
        <taxon>Pterygota</taxon>
        <taxon>Neoptera</taxon>
        <taxon>Paraneoptera</taxon>
        <taxon>Hemiptera</taxon>
        <taxon>Sternorrhyncha</taxon>
        <taxon>Aphidomorpha</taxon>
        <taxon>Aphidoidea</taxon>
        <taxon>Aphididae</taxon>
        <taxon>Aphidini</taxon>
        <taxon>Schizaphis</taxon>
    </lineage>
</organism>
<proteinExistence type="predicted"/>
<evidence type="ECO:0000313" key="2">
    <source>
        <dbReference type="EMBL" id="MBY27175.1"/>
    </source>
</evidence>
<dbReference type="AlphaFoldDB" id="A0A2S2PCP9"/>
<name>A0A2S2PCP9_SCHGA</name>
<protein>
    <submittedName>
        <fullName evidence="2">Uncharacterized protein</fullName>
    </submittedName>
</protein>
<keyword evidence="1" id="KW-0472">Membrane</keyword>
<evidence type="ECO:0000256" key="1">
    <source>
        <dbReference type="SAM" id="Phobius"/>
    </source>
</evidence>
<keyword evidence="1" id="KW-1133">Transmembrane helix</keyword>
<sequence length="291" mass="33645">MLNNYSDSNELTIKNSSTLSLSKKKTKNIKKKNTDDCKYKFKKSSNISDSDSSSSEDIEFPKKYLGHDNFFSKENDQSNSDDKMPSKFRQNTNNFKIYYSTDESDSFCKLSSNVLNVNPINKSETENCYKTFDNKLLSDKKILKKYNKIEEVNNKFTFFQLSNINKTDIDQILEKDSSSEVGLPLINKISNEKQANEKVLNKNLGSTNITNLSSDDELSILNLLKSKKKILSSKQNNINLLVNEDDKKHKLINEILTLIKNKNKIQKGLTSYYILLIFKMILYVQYYNVMI</sequence>